<comment type="similarity">
    <text evidence="2">Belongs to the ROK (NagC/XylR) family.</text>
</comment>
<keyword evidence="3" id="KW-0119">Carbohydrate metabolism</keyword>
<dbReference type="EMBL" id="FNZK01000022">
    <property type="protein sequence ID" value="SEJ89614.1"/>
    <property type="molecule type" value="Genomic_DNA"/>
</dbReference>
<dbReference type="InterPro" id="IPR000600">
    <property type="entry name" value="ROK"/>
</dbReference>
<evidence type="ECO:0000256" key="1">
    <source>
        <dbReference type="ARBA" id="ARBA00002486"/>
    </source>
</evidence>
<evidence type="ECO:0000256" key="3">
    <source>
        <dbReference type="ARBA" id="ARBA00022629"/>
    </source>
</evidence>
<dbReference type="STRING" id="84035.SAMN05660742_12255"/>
<evidence type="ECO:0000313" key="5">
    <source>
        <dbReference type="Proteomes" id="UP000199662"/>
    </source>
</evidence>
<dbReference type="Gene3D" id="3.30.420.40">
    <property type="match status" value="2"/>
</dbReference>
<sequence>MIMSVNITLMREMNLNVLRNTLQRCKRASKPQLAELTGLSVVTINTLIKILLENGEVFEGSTIAATGGRPAAEYHFNENHRLALTIYMREVDGKDTAFISVDNLFGESVETEIKTLMNIQIDDFDKIVEFYLQKYPKISLLACGIPGREINGKLSIFDYRGLRGIAFTDHFKEQFHLPVIFENDVCAAVIGYCSNKKKFMDECVVGIYFPTNYPPGAGIFINGKIYKGRDGFAGEIKYLPIGIKWNEIGPTNFPLQETSQRMILAITSLYNPSKVILYGEAFSKGMEQEILRLCEQSINQAFLPELIINKNFNEDFARGIRQLALENLTENVKPIKK</sequence>
<protein>
    <submittedName>
        <fullName evidence="4">ROK family protein</fullName>
    </submittedName>
</protein>
<organism evidence="4 5">
    <name type="scientific">Propionispira arboris</name>
    <dbReference type="NCBI Taxonomy" id="84035"/>
    <lineage>
        <taxon>Bacteria</taxon>
        <taxon>Bacillati</taxon>
        <taxon>Bacillota</taxon>
        <taxon>Negativicutes</taxon>
        <taxon>Selenomonadales</taxon>
        <taxon>Selenomonadaceae</taxon>
        <taxon>Propionispira</taxon>
    </lineage>
</organism>
<dbReference type="SUPFAM" id="SSF53067">
    <property type="entry name" value="Actin-like ATPase domain"/>
    <property type="match status" value="1"/>
</dbReference>
<evidence type="ECO:0000256" key="2">
    <source>
        <dbReference type="ARBA" id="ARBA00006479"/>
    </source>
</evidence>
<keyword evidence="5" id="KW-1185">Reference proteome</keyword>
<dbReference type="AlphaFoldDB" id="A0A1H7CK22"/>
<dbReference type="Gene3D" id="1.10.10.10">
    <property type="entry name" value="Winged helix-like DNA-binding domain superfamily/Winged helix DNA-binding domain"/>
    <property type="match status" value="1"/>
</dbReference>
<dbReference type="Proteomes" id="UP000199662">
    <property type="component" value="Unassembled WGS sequence"/>
</dbReference>
<dbReference type="InterPro" id="IPR043129">
    <property type="entry name" value="ATPase_NBD"/>
</dbReference>
<keyword evidence="3" id="KW-0859">Xylose metabolism</keyword>
<dbReference type="Pfam" id="PF00480">
    <property type="entry name" value="ROK"/>
    <property type="match status" value="1"/>
</dbReference>
<dbReference type="GO" id="GO:0042732">
    <property type="term" value="P:D-xylose metabolic process"/>
    <property type="evidence" value="ECO:0007669"/>
    <property type="project" value="UniProtKB-KW"/>
</dbReference>
<proteinExistence type="inferred from homology"/>
<name>A0A1H7CK22_9FIRM</name>
<comment type="function">
    <text evidence="1">Transcriptional repressor of xylose-utilizing enzymes.</text>
</comment>
<dbReference type="PANTHER" id="PTHR18964">
    <property type="entry name" value="ROK (REPRESSOR, ORF, KINASE) FAMILY"/>
    <property type="match status" value="1"/>
</dbReference>
<dbReference type="CDD" id="cd23763">
    <property type="entry name" value="ASKHA_ATPase_ROK"/>
    <property type="match status" value="1"/>
</dbReference>
<dbReference type="InterPro" id="IPR036390">
    <property type="entry name" value="WH_DNA-bd_sf"/>
</dbReference>
<reference evidence="4 5" key="1">
    <citation type="submission" date="2016-10" db="EMBL/GenBank/DDBJ databases">
        <authorList>
            <person name="de Groot N.N."/>
        </authorList>
    </citation>
    <scope>NUCLEOTIDE SEQUENCE [LARGE SCALE GENOMIC DNA]</scope>
    <source>
        <strain evidence="4 5">DSM 2179</strain>
    </source>
</reference>
<dbReference type="SUPFAM" id="SSF46785">
    <property type="entry name" value="Winged helix' DNA-binding domain"/>
    <property type="match status" value="1"/>
</dbReference>
<accession>A0A1H7CK22</accession>
<evidence type="ECO:0000313" key="4">
    <source>
        <dbReference type="EMBL" id="SEJ89614.1"/>
    </source>
</evidence>
<gene>
    <name evidence="4" type="ORF">SAMN05660742_12255</name>
</gene>
<dbReference type="PANTHER" id="PTHR18964:SF149">
    <property type="entry name" value="BIFUNCTIONAL UDP-N-ACETYLGLUCOSAMINE 2-EPIMERASE_N-ACETYLMANNOSAMINE KINASE"/>
    <property type="match status" value="1"/>
</dbReference>
<dbReference type="InterPro" id="IPR036388">
    <property type="entry name" value="WH-like_DNA-bd_sf"/>
</dbReference>